<feature type="region of interest" description="Disordered" evidence="1">
    <location>
        <begin position="333"/>
        <end position="352"/>
    </location>
</feature>
<feature type="region of interest" description="Disordered" evidence="1">
    <location>
        <begin position="280"/>
        <end position="309"/>
    </location>
</feature>
<dbReference type="Proteomes" id="UP001239795">
    <property type="component" value="Unassembled WGS sequence"/>
</dbReference>
<proteinExistence type="predicted"/>
<comment type="caution">
    <text evidence="2">The sequence shown here is derived from an EMBL/GenBank/DDBJ whole genome shotgun (WGS) entry which is preliminary data.</text>
</comment>
<organism evidence="2 3">
    <name type="scientific">Colletotrichum melonis</name>
    <dbReference type="NCBI Taxonomy" id="1209925"/>
    <lineage>
        <taxon>Eukaryota</taxon>
        <taxon>Fungi</taxon>
        <taxon>Dikarya</taxon>
        <taxon>Ascomycota</taxon>
        <taxon>Pezizomycotina</taxon>
        <taxon>Sordariomycetes</taxon>
        <taxon>Hypocreomycetidae</taxon>
        <taxon>Glomerellales</taxon>
        <taxon>Glomerellaceae</taxon>
        <taxon>Colletotrichum</taxon>
        <taxon>Colletotrichum acutatum species complex</taxon>
    </lineage>
</organism>
<dbReference type="AlphaFoldDB" id="A0AAI9XFT7"/>
<sequence>MCDIPRSGWVDSRVNARGLRRKHAACKKGQLTRVPFNIERVRYARQGTLNGGWCTTSTAASVLHTKHKHQAEAEASARVHLFRIVGRVPDVAQWSLLTKNRLRVGEASLRDQSRRACILGPPSRLYQPIPKSTTASWSWVFFPCPLGLFHPHPKSKNTTHPLMPSLIGVLDVTRHWGLNCQVPPITVLNNYLDVVHRGRGSVSTEHLGPSFLATGNKASWTPDKGWVKIGVVRQMVTGEQKKIPRGDGSHYELSTYLPLWTLFAGNCLSFSGCISRKTQSTQSTYPIQPSPYSTSRPGFQRERGDPSRDTFSMTVCGLAEALRPRYVLRNPPRNTITTIDREKEEETQRQVS</sequence>
<evidence type="ECO:0000313" key="3">
    <source>
        <dbReference type="Proteomes" id="UP001239795"/>
    </source>
</evidence>
<feature type="compositionally biased region" description="Basic and acidic residues" evidence="1">
    <location>
        <begin position="299"/>
        <end position="308"/>
    </location>
</feature>
<evidence type="ECO:0000313" key="2">
    <source>
        <dbReference type="EMBL" id="KAK1445853.1"/>
    </source>
</evidence>
<accession>A0AAI9XFT7</accession>
<evidence type="ECO:0000256" key="1">
    <source>
        <dbReference type="SAM" id="MobiDB-lite"/>
    </source>
</evidence>
<gene>
    <name evidence="2" type="ORF">CMEL01_10096</name>
</gene>
<protein>
    <submittedName>
        <fullName evidence="2">Uncharacterized protein</fullName>
    </submittedName>
</protein>
<keyword evidence="3" id="KW-1185">Reference proteome</keyword>
<name>A0AAI9XFT7_9PEZI</name>
<feature type="compositionally biased region" description="Polar residues" evidence="1">
    <location>
        <begin position="280"/>
        <end position="297"/>
    </location>
</feature>
<reference evidence="2 3" key="1">
    <citation type="submission" date="2016-10" db="EMBL/GenBank/DDBJ databases">
        <title>The genome sequence of Colletotrichum fioriniae PJ7.</title>
        <authorList>
            <person name="Baroncelli R."/>
        </authorList>
    </citation>
    <scope>NUCLEOTIDE SEQUENCE [LARGE SCALE GENOMIC DNA]</scope>
    <source>
        <strain evidence="2">Col 31</strain>
    </source>
</reference>
<feature type="compositionally biased region" description="Basic and acidic residues" evidence="1">
    <location>
        <begin position="339"/>
        <end position="352"/>
    </location>
</feature>
<dbReference type="EMBL" id="MLGG01000090">
    <property type="protein sequence ID" value="KAK1445853.1"/>
    <property type="molecule type" value="Genomic_DNA"/>
</dbReference>